<keyword evidence="5" id="KW-0720">Serine protease</keyword>
<feature type="transmembrane region" description="Helical" evidence="6">
    <location>
        <begin position="50"/>
        <end position="71"/>
    </location>
</feature>
<evidence type="ECO:0000259" key="7">
    <source>
        <dbReference type="Pfam" id="PF00089"/>
    </source>
</evidence>
<accession>A0A8C5S303</accession>
<keyword evidence="9" id="KW-1185">Reference proteome</keyword>
<keyword evidence="6" id="KW-1133">Transmembrane helix</keyword>
<keyword evidence="4" id="KW-0378">Hydrolase</keyword>
<dbReference type="GO" id="GO:0006508">
    <property type="term" value="P:proteolysis"/>
    <property type="evidence" value="ECO:0007669"/>
    <property type="project" value="UniProtKB-KW"/>
</dbReference>
<evidence type="ECO:0000256" key="3">
    <source>
        <dbReference type="ARBA" id="ARBA00022670"/>
    </source>
</evidence>
<keyword evidence="6" id="KW-0472">Membrane</keyword>
<evidence type="ECO:0000256" key="6">
    <source>
        <dbReference type="SAM" id="Phobius"/>
    </source>
</evidence>
<evidence type="ECO:0000313" key="9">
    <source>
        <dbReference type="Proteomes" id="UP000694406"/>
    </source>
</evidence>
<evidence type="ECO:0000256" key="4">
    <source>
        <dbReference type="ARBA" id="ARBA00022801"/>
    </source>
</evidence>
<sequence>MSASLCSPEPRGCAICFHLLLSARLPLGILLTFLATSSPRPNLPINIDNWLLAGIVSWGASCGMAGVPGVYTSVAHYADWIQLHIPHIKFSEYTHESNSVGHSTPAFNVGHNTVLFLISVKLIFF</sequence>
<dbReference type="Gene3D" id="2.40.10.10">
    <property type="entry name" value="Trypsin-like serine proteases"/>
    <property type="match status" value="1"/>
</dbReference>
<dbReference type="InterPro" id="IPR050127">
    <property type="entry name" value="Serine_Proteases_S1"/>
</dbReference>
<feature type="domain" description="Peptidase S1" evidence="7">
    <location>
        <begin position="49"/>
        <end position="81"/>
    </location>
</feature>
<dbReference type="Ensembl" id="ENSLLTT00000010345.1">
    <property type="protein sequence ID" value="ENSLLTP00000009973.1"/>
    <property type="gene ID" value="ENSLLTG00000007613.1"/>
</dbReference>
<keyword evidence="6" id="KW-0812">Transmembrane</keyword>
<name>A0A8C5S303_LATLA</name>
<reference evidence="8" key="2">
    <citation type="submission" date="2025-09" db="UniProtKB">
        <authorList>
            <consortium name="Ensembl"/>
        </authorList>
    </citation>
    <scope>IDENTIFICATION</scope>
</reference>
<evidence type="ECO:0000256" key="2">
    <source>
        <dbReference type="ARBA" id="ARBA00022525"/>
    </source>
</evidence>
<evidence type="ECO:0000256" key="1">
    <source>
        <dbReference type="ARBA" id="ARBA00004613"/>
    </source>
</evidence>
<evidence type="ECO:0000313" key="8">
    <source>
        <dbReference type="Ensembl" id="ENSLLTP00000009973.1"/>
    </source>
</evidence>
<dbReference type="GO" id="GO:0004252">
    <property type="term" value="F:serine-type endopeptidase activity"/>
    <property type="evidence" value="ECO:0007669"/>
    <property type="project" value="InterPro"/>
</dbReference>
<dbReference type="SUPFAM" id="SSF50494">
    <property type="entry name" value="Trypsin-like serine proteases"/>
    <property type="match status" value="1"/>
</dbReference>
<dbReference type="PANTHER" id="PTHR24264">
    <property type="entry name" value="TRYPSIN-RELATED"/>
    <property type="match status" value="1"/>
</dbReference>
<reference evidence="8" key="1">
    <citation type="submission" date="2025-08" db="UniProtKB">
        <authorList>
            <consortium name="Ensembl"/>
        </authorList>
    </citation>
    <scope>IDENTIFICATION</scope>
</reference>
<proteinExistence type="predicted"/>
<dbReference type="Pfam" id="PF00089">
    <property type="entry name" value="Trypsin"/>
    <property type="match status" value="1"/>
</dbReference>
<dbReference type="InterPro" id="IPR043504">
    <property type="entry name" value="Peptidase_S1_PA_chymotrypsin"/>
</dbReference>
<feature type="transmembrane region" description="Helical" evidence="6">
    <location>
        <begin position="12"/>
        <end position="35"/>
    </location>
</feature>
<dbReference type="AlphaFoldDB" id="A0A8C5S303"/>
<dbReference type="Proteomes" id="UP000694406">
    <property type="component" value="Unplaced"/>
</dbReference>
<dbReference type="PANTHER" id="PTHR24264:SF65">
    <property type="entry name" value="SRCR DOMAIN-CONTAINING PROTEIN"/>
    <property type="match status" value="1"/>
</dbReference>
<keyword evidence="3" id="KW-0645">Protease</keyword>
<organism evidence="8 9">
    <name type="scientific">Laticauda laticaudata</name>
    <name type="common">Blue-ringed sea krait</name>
    <name type="synonym">Blue-lipped sea krait</name>
    <dbReference type="NCBI Taxonomy" id="8630"/>
    <lineage>
        <taxon>Eukaryota</taxon>
        <taxon>Metazoa</taxon>
        <taxon>Chordata</taxon>
        <taxon>Craniata</taxon>
        <taxon>Vertebrata</taxon>
        <taxon>Euteleostomi</taxon>
        <taxon>Lepidosauria</taxon>
        <taxon>Squamata</taxon>
        <taxon>Bifurcata</taxon>
        <taxon>Unidentata</taxon>
        <taxon>Episquamata</taxon>
        <taxon>Toxicofera</taxon>
        <taxon>Serpentes</taxon>
        <taxon>Colubroidea</taxon>
        <taxon>Elapidae</taxon>
        <taxon>Laticaudinae</taxon>
        <taxon>Laticauda</taxon>
    </lineage>
</organism>
<evidence type="ECO:0000256" key="5">
    <source>
        <dbReference type="ARBA" id="ARBA00022825"/>
    </source>
</evidence>
<comment type="subcellular location">
    <subcellularLocation>
        <location evidence="1">Secreted</location>
    </subcellularLocation>
</comment>
<protein>
    <recommendedName>
        <fullName evidence="7">Peptidase S1 domain-containing protein</fullName>
    </recommendedName>
</protein>
<dbReference type="InterPro" id="IPR009003">
    <property type="entry name" value="Peptidase_S1_PA"/>
</dbReference>
<keyword evidence="2" id="KW-0964">Secreted</keyword>
<dbReference type="GO" id="GO:0005615">
    <property type="term" value="C:extracellular space"/>
    <property type="evidence" value="ECO:0007669"/>
    <property type="project" value="TreeGrafter"/>
</dbReference>
<dbReference type="InterPro" id="IPR001254">
    <property type="entry name" value="Trypsin_dom"/>
</dbReference>